<evidence type="ECO:0000313" key="1">
    <source>
        <dbReference type="EMBL" id="RCJ30458.1"/>
    </source>
</evidence>
<dbReference type="Pfam" id="PF07466">
    <property type="entry name" value="DUF1517"/>
    <property type="match status" value="1"/>
</dbReference>
<dbReference type="AlphaFoldDB" id="A0A367R1W7"/>
<dbReference type="Proteomes" id="UP000252085">
    <property type="component" value="Unassembled WGS sequence"/>
</dbReference>
<evidence type="ECO:0000313" key="2">
    <source>
        <dbReference type="Proteomes" id="UP000252085"/>
    </source>
</evidence>
<reference evidence="1 2" key="1">
    <citation type="submission" date="2016-04" db="EMBL/GenBank/DDBJ databases">
        <authorList>
            <person name="Evans L.H."/>
            <person name="Alamgir A."/>
            <person name="Owens N."/>
            <person name="Weber N.D."/>
            <person name="Virtaneva K."/>
            <person name="Barbian K."/>
            <person name="Babar A."/>
            <person name="Rosenke K."/>
        </authorList>
    </citation>
    <scope>NUCLEOTIDE SEQUENCE [LARGE SCALE GENOMIC DNA]</scope>
    <source>
        <strain evidence="1">NIES-2108</strain>
    </source>
</reference>
<dbReference type="EMBL" id="LXQE01000188">
    <property type="protein sequence ID" value="RCJ30458.1"/>
    <property type="molecule type" value="Genomic_DNA"/>
</dbReference>
<protein>
    <recommendedName>
        <fullName evidence="3">DUF1517 domain-containing protein</fullName>
    </recommendedName>
</protein>
<gene>
    <name evidence="1" type="ORF">A6769_33670</name>
</gene>
<organism evidence="1 2">
    <name type="scientific">Nostoc punctiforme NIES-2108</name>
    <dbReference type="NCBI Taxonomy" id="1356359"/>
    <lineage>
        <taxon>Bacteria</taxon>
        <taxon>Bacillati</taxon>
        <taxon>Cyanobacteriota</taxon>
        <taxon>Cyanophyceae</taxon>
        <taxon>Nostocales</taxon>
        <taxon>Nostocaceae</taxon>
        <taxon>Nostoc</taxon>
    </lineage>
</organism>
<dbReference type="InterPro" id="IPR010903">
    <property type="entry name" value="DUF1517"/>
</dbReference>
<accession>A0A367R1W7</accession>
<sequence length="197" mass="21953">MRDTFNKMIGRTRYVVFRLFLHLGGGEVAPILGVLNSAGRDAIDADGDLEVLGEGLVEISQTLLQYDEYWLSAANEGDVFFNEGEAGDYVNELFTDSAERYLSEPNYSSDSGLNEPLSIPVTRNIIVMITVAYEGEVPDLEIDLSNVQALKEGLKALINLHYKHRLKAIQVHFSPAQLGDELTSDQLLQYYPELIPL</sequence>
<name>A0A367R1W7_NOSPU</name>
<evidence type="ECO:0008006" key="3">
    <source>
        <dbReference type="Google" id="ProtNLM"/>
    </source>
</evidence>
<comment type="caution">
    <text evidence="1">The sequence shown here is derived from an EMBL/GenBank/DDBJ whole genome shotgun (WGS) entry which is preliminary data.</text>
</comment>
<proteinExistence type="predicted"/>